<proteinExistence type="predicted"/>
<sequence>MCEKIANTIVDLLLTRGIFDKPPISFPSFSFLLQQPVHHSISLYSPTPKSHFL</sequence>
<name>A0A2P2NI09_RHIMU</name>
<organism evidence="1">
    <name type="scientific">Rhizophora mucronata</name>
    <name type="common">Asiatic mangrove</name>
    <dbReference type="NCBI Taxonomy" id="61149"/>
    <lineage>
        <taxon>Eukaryota</taxon>
        <taxon>Viridiplantae</taxon>
        <taxon>Streptophyta</taxon>
        <taxon>Embryophyta</taxon>
        <taxon>Tracheophyta</taxon>
        <taxon>Spermatophyta</taxon>
        <taxon>Magnoliopsida</taxon>
        <taxon>eudicotyledons</taxon>
        <taxon>Gunneridae</taxon>
        <taxon>Pentapetalae</taxon>
        <taxon>rosids</taxon>
        <taxon>fabids</taxon>
        <taxon>Malpighiales</taxon>
        <taxon>Rhizophoraceae</taxon>
        <taxon>Rhizophora</taxon>
    </lineage>
</organism>
<dbReference type="EMBL" id="GGEC01061625">
    <property type="protein sequence ID" value="MBX42109.1"/>
    <property type="molecule type" value="Transcribed_RNA"/>
</dbReference>
<accession>A0A2P2NI09</accession>
<protein>
    <submittedName>
        <fullName evidence="1">Uncharacterized protein</fullName>
    </submittedName>
</protein>
<dbReference type="AlphaFoldDB" id="A0A2P2NI09"/>
<evidence type="ECO:0000313" key="1">
    <source>
        <dbReference type="EMBL" id="MBX42109.1"/>
    </source>
</evidence>
<reference evidence="1" key="1">
    <citation type="submission" date="2018-02" db="EMBL/GenBank/DDBJ databases">
        <title>Rhizophora mucronata_Transcriptome.</title>
        <authorList>
            <person name="Meera S.P."/>
            <person name="Sreeshan A."/>
            <person name="Augustine A."/>
        </authorList>
    </citation>
    <scope>NUCLEOTIDE SEQUENCE</scope>
    <source>
        <tissue evidence="1">Leaf</tissue>
    </source>
</reference>